<dbReference type="SMART" id="SM00062">
    <property type="entry name" value="PBPb"/>
    <property type="match status" value="1"/>
</dbReference>
<proteinExistence type="predicted"/>
<gene>
    <name evidence="3" type="ORF">FC47_GL001587</name>
</gene>
<organism evidence="3 4">
    <name type="scientific">Limosilactobacillus mucosae DSM 13345</name>
    <dbReference type="NCBI Taxonomy" id="1423771"/>
    <lineage>
        <taxon>Bacteria</taxon>
        <taxon>Bacillati</taxon>
        <taxon>Bacillota</taxon>
        <taxon>Bacilli</taxon>
        <taxon>Lactobacillales</taxon>
        <taxon>Lactobacillaceae</taxon>
        <taxon>Limosilactobacillus</taxon>
    </lineage>
</organism>
<dbReference type="EMBL" id="AZEQ01000005">
    <property type="protein sequence ID" value="KRL26327.1"/>
    <property type="molecule type" value="Genomic_DNA"/>
</dbReference>
<reference evidence="3 4" key="1">
    <citation type="journal article" date="2015" name="Genome Announc.">
        <title>Expanding the biotechnology potential of lactobacilli through comparative genomics of 213 strains and associated genera.</title>
        <authorList>
            <person name="Sun Z."/>
            <person name="Harris H.M."/>
            <person name="McCann A."/>
            <person name="Guo C."/>
            <person name="Argimon S."/>
            <person name="Zhang W."/>
            <person name="Yang X."/>
            <person name="Jeffery I.B."/>
            <person name="Cooney J.C."/>
            <person name="Kagawa T.F."/>
            <person name="Liu W."/>
            <person name="Song Y."/>
            <person name="Salvetti E."/>
            <person name="Wrobel A."/>
            <person name="Rasinkangas P."/>
            <person name="Parkhill J."/>
            <person name="Rea M.C."/>
            <person name="O'Sullivan O."/>
            <person name="Ritari J."/>
            <person name="Douillard F.P."/>
            <person name="Paul Ross R."/>
            <person name="Yang R."/>
            <person name="Briner A.E."/>
            <person name="Felis G.E."/>
            <person name="de Vos W.M."/>
            <person name="Barrangou R."/>
            <person name="Klaenhammer T.R."/>
            <person name="Caufield P.W."/>
            <person name="Cui Y."/>
            <person name="Zhang H."/>
            <person name="O'Toole P.W."/>
        </authorList>
    </citation>
    <scope>NUCLEOTIDE SEQUENCE [LARGE SCALE GENOMIC DNA]</scope>
    <source>
        <strain evidence="3 4">DSM 13345</strain>
    </source>
</reference>
<evidence type="ECO:0000313" key="4">
    <source>
        <dbReference type="Proteomes" id="UP000050901"/>
    </source>
</evidence>
<dbReference type="AlphaFoldDB" id="A0A0R1P197"/>
<dbReference type="PANTHER" id="PTHR35936">
    <property type="entry name" value="MEMBRANE-BOUND LYTIC MUREIN TRANSGLYCOSYLASE F"/>
    <property type="match status" value="1"/>
</dbReference>
<comment type="caution">
    <text evidence="3">The sequence shown here is derived from an EMBL/GenBank/DDBJ whole genome shotgun (WGS) entry which is preliminary data.</text>
</comment>
<keyword evidence="1" id="KW-0732">Signal</keyword>
<dbReference type="InterPro" id="IPR001638">
    <property type="entry name" value="Solute-binding_3/MltF_N"/>
</dbReference>
<dbReference type="Proteomes" id="UP000050901">
    <property type="component" value="Unassembled WGS sequence"/>
</dbReference>
<dbReference type="PANTHER" id="PTHR35936:SF19">
    <property type="entry name" value="AMINO-ACID-BINDING PROTEIN YXEM-RELATED"/>
    <property type="match status" value="1"/>
</dbReference>
<dbReference type="SUPFAM" id="SSF53850">
    <property type="entry name" value="Periplasmic binding protein-like II"/>
    <property type="match status" value="1"/>
</dbReference>
<evidence type="ECO:0000256" key="1">
    <source>
        <dbReference type="ARBA" id="ARBA00022729"/>
    </source>
</evidence>
<accession>A0A0R1P197</accession>
<evidence type="ECO:0000259" key="2">
    <source>
        <dbReference type="SMART" id="SM00062"/>
    </source>
</evidence>
<evidence type="ECO:0000313" key="3">
    <source>
        <dbReference type="EMBL" id="KRL26327.1"/>
    </source>
</evidence>
<dbReference type="Gene3D" id="3.40.190.10">
    <property type="entry name" value="Periplasmic binding protein-like II"/>
    <property type="match status" value="2"/>
</dbReference>
<dbReference type="Pfam" id="PF00497">
    <property type="entry name" value="SBP_bac_3"/>
    <property type="match status" value="1"/>
</dbReference>
<name>A0A0R1P197_LIMMU</name>
<dbReference type="PATRIC" id="fig|1423771.3.peg.1624"/>
<protein>
    <recommendedName>
        <fullName evidence="2">Solute-binding protein family 3/N-terminal domain-containing protein</fullName>
    </recommendedName>
</protein>
<sequence>MIPLMESRPFLLVYCYYSIFKGVLHMTFKKIKLLIAALALGGTVAAAPVAHAETLTVGTTAQTYPTSYKKGDKLTGFDVAVAKAVAKEMGDKVKFKVVGDIPSLFGELDKGSIDTIANSVTVLPEREKKYSFSPVYSYYAAQIAVKKDSKYKTIKDLEGKRVSATVGSSNIDLLQKYDSKIKIKKYDDRNAVFTDANNGTVAGVLNQRQFLQETIKKQNLDLRILKGVAGWNKSAFPFAKNSEAQAKQKKFDKALLKLKKDGTLSKLSKKYYNGEDVTKKSISND</sequence>
<feature type="domain" description="Solute-binding protein family 3/N-terminal" evidence="2">
    <location>
        <begin position="54"/>
        <end position="275"/>
    </location>
</feature>